<dbReference type="InterPro" id="IPR000182">
    <property type="entry name" value="GNAT_dom"/>
</dbReference>
<dbReference type="PANTHER" id="PTHR20905">
    <property type="entry name" value="N-ACETYLTRANSFERASE-RELATED"/>
    <property type="match status" value="1"/>
</dbReference>
<keyword evidence="3" id="KW-1185">Reference proteome</keyword>
<evidence type="ECO:0000313" key="2">
    <source>
        <dbReference type="EMBL" id="CAG9810680.1"/>
    </source>
</evidence>
<evidence type="ECO:0000259" key="1">
    <source>
        <dbReference type="PROSITE" id="PS51186"/>
    </source>
</evidence>
<accession>A0A9N9S8F2</accession>
<reference evidence="2" key="2">
    <citation type="submission" date="2022-10" db="EMBL/GenBank/DDBJ databases">
        <authorList>
            <consortium name="ENA_rothamsted_submissions"/>
            <consortium name="culmorum"/>
            <person name="King R."/>
        </authorList>
    </citation>
    <scope>NUCLEOTIDE SEQUENCE</scope>
</reference>
<gene>
    <name evidence="2" type="ORF">CHIRRI_LOCUS13493</name>
</gene>
<protein>
    <recommendedName>
        <fullName evidence="1">N-acetyltransferase domain-containing protein</fullName>
    </recommendedName>
</protein>
<sequence>MSESTPKVYSTFTAKDKDSDKIIEYRIQDIPEDKYEEAVNLYLEHFIKDEPCAEARKLYENKHAVIELTYLWREGIKSSRLGVACFKSDGEMVGVNILSITAKDDEHSIKASEKNLKDMVAVMDYTMEQANIYSKYNVDKYLSSLGLCVNRDYRGRGIAKELLKARAYILKDLGLTVTATPFSAIGSQYAAKGAGYEELFEISTFKAKDKDNESISEYKIQEIPEDRFNDAIRMLIEATKEEPLCASRNVYENDETKQELVRIWTAMLKARLSVGCFKDDGEMVGLNVLIIKNQGEESLFVSEDNNIRDMMTNMAAIHKEIDIFTNFNVDKYLTSLGLCVATEYRNRGIAKELLKARPQIMKNLELTLTVTTFSAIGSQKAAKSVGFEEIYVISYEELKSRGFDFVNEFSDVYKIMAMKL</sequence>
<feature type="domain" description="N-acetyltransferase" evidence="1">
    <location>
        <begin position="218"/>
        <end position="419"/>
    </location>
</feature>
<reference evidence="2" key="1">
    <citation type="submission" date="2022-01" db="EMBL/GenBank/DDBJ databases">
        <authorList>
            <person name="King R."/>
        </authorList>
    </citation>
    <scope>NUCLEOTIDE SEQUENCE</scope>
</reference>
<dbReference type="GO" id="GO:0008080">
    <property type="term" value="F:N-acetyltransferase activity"/>
    <property type="evidence" value="ECO:0007669"/>
    <property type="project" value="TreeGrafter"/>
</dbReference>
<dbReference type="Pfam" id="PF00583">
    <property type="entry name" value="Acetyltransf_1"/>
    <property type="match status" value="1"/>
</dbReference>
<dbReference type="PANTHER" id="PTHR20905:SF32">
    <property type="entry name" value="ARYLALKYLAMINE N-ACETYLTRANSFERASE-LIKE 7, ISOFORM A"/>
    <property type="match status" value="1"/>
</dbReference>
<name>A0A9N9S8F2_9DIPT</name>
<dbReference type="EMBL" id="OU895880">
    <property type="protein sequence ID" value="CAG9810680.1"/>
    <property type="molecule type" value="Genomic_DNA"/>
</dbReference>
<evidence type="ECO:0000313" key="3">
    <source>
        <dbReference type="Proteomes" id="UP001153620"/>
    </source>
</evidence>
<dbReference type="SUPFAM" id="SSF55729">
    <property type="entry name" value="Acyl-CoA N-acyltransferases (Nat)"/>
    <property type="match status" value="2"/>
</dbReference>
<dbReference type="PROSITE" id="PS51186">
    <property type="entry name" value="GNAT"/>
    <property type="match status" value="1"/>
</dbReference>
<organism evidence="2 3">
    <name type="scientific">Chironomus riparius</name>
    <dbReference type="NCBI Taxonomy" id="315576"/>
    <lineage>
        <taxon>Eukaryota</taxon>
        <taxon>Metazoa</taxon>
        <taxon>Ecdysozoa</taxon>
        <taxon>Arthropoda</taxon>
        <taxon>Hexapoda</taxon>
        <taxon>Insecta</taxon>
        <taxon>Pterygota</taxon>
        <taxon>Neoptera</taxon>
        <taxon>Endopterygota</taxon>
        <taxon>Diptera</taxon>
        <taxon>Nematocera</taxon>
        <taxon>Chironomoidea</taxon>
        <taxon>Chironomidae</taxon>
        <taxon>Chironominae</taxon>
        <taxon>Chironomus</taxon>
    </lineage>
</organism>
<dbReference type="CDD" id="cd04301">
    <property type="entry name" value="NAT_SF"/>
    <property type="match status" value="1"/>
</dbReference>
<dbReference type="AlphaFoldDB" id="A0A9N9S8F2"/>
<proteinExistence type="predicted"/>
<dbReference type="Proteomes" id="UP001153620">
    <property type="component" value="Chromosome 4"/>
</dbReference>
<dbReference type="OrthoDB" id="8113373at2759"/>
<dbReference type="InterPro" id="IPR016181">
    <property type="entry name" value="Acyl_CoA_acyltransferase"/>
</dbReference>
<dbReference type="Gene3D" id="3.40.630.30">
    <property type="match status" value="2"/>
</dbReference>